<evidence type="ECO:0000313" key="2">
    <source>
        <dbReference type="Proteomes" id="UP001454036"/>
    </source>
</evidence>
<protein>
    <submittedName>
        <fullName evidence="1">Uncharacterized protein</fullName>
    </submittedName>
</protein>
<organism evidence="1 2">
    <name type="scientific">Lithospermum erythrorhizon</name>
    <name type="common">Purple gromwell</name>
    <name type="synonym">Lithospermum officinale var. erythrorhizon</name>
    <dbReference type="NCBI Taxonomy" id="34254"/>
    <lineage>
        <taxon>Eukaryota</taxon>
        <taxon>Viridiplantae</taxon>
        <taxon>Streptophyta</taxon>
        <taxon>Embryophyta</taxon>
        <taxon>Tracheophyta</taxon>
        <taxon>Spermatophyta</taxon>
        <taxon>Magnoliopsida</taxon>
        <taxon>eudicotyledons</taxon>
        <taxon>Gunneridae</taxon>
        <taxon>Pentapetalae</taxon>
        <taxon>asterids</taxon>
        <taxon>lamiids</taxon>
        <taxon>Boraginales</taxon>
        <taxon>Boraginaceae</taxon>
        <taxon>Boraginoideae</taxon>
        <taxon>Lithospermeae</taxon>
        <taxon>Lithospermum</taxon>
    </lineage>
</organism>
<dbReference type="EMBL" id="BAABME010018558">
    <property type="protein sequence ID" value="GAA0154247.1"/>
    <property type="molecule type" value="Genomic_DNA"/>
</dbReference>
<keyword evidence="2" id="KW-1185">Reference proteome</keyword>
<dbReference type="Proteomes" id="UP001454036">
    <property type="component" value="Unassembled WGS sequence"/>
</dbReference>
<accession>A0AAV3PTL0</accession>
<sequence>MKDAIEYVKRCDFCRRMSSVPRQAVAEMSPVVSGITFAMWGIDLVGQFLKIPVKYKDVVVAVDYLSEWVEAAH</sequence>
<gene>
    <name evidence="1" type="ORF">LIER_37835</name>
</gene>
<dbReference type="AlphaFoldDB" id="A0AAV3PTL0"/>
<comment type="caution">
    <text evidence="1">The sequence shown here is derived from an EMBL/GenBank/DDBJ whole genome shotgun (WGS) entry which is preliminary data.</text>
</comment>
<name>A0AAV3PTL0_LITER</name>
<proteinExistence type="predicted"/>
<reference evidence="1 2" key="1">
    <citation type="submission" date="2024-01" db="EMBL/GenBank/DDBJ databases">
        <title>The complete chloroplast genome sequence of Lithospermum erythrorhizon: insights into the phylogenetic relationship among Boraginaceae species and the maternal lineages of purple gromwells.</title>
        <authorList>
            <person name="Okada T."/>
            <person name="Watanabe K."/>
        </authorList>
    </citation>
    <scope>NUCLEOTIDE SEQUENCE [LARGE SCALE GENOMIC DNA]</scope>
</reference>
<evidence type="ECO:0000313" key="1">
    <source>
        <dbReference type="EMBL" id="GAA0154247.1"/>
    </source>
</evidence>